<reference evidence="1 2" key="1">
    <citation type="journal article" date="2016" name="Nat. Commun.">
        <title>Ectomycorrhizal ecology is imprinted in the genome of the dominant symbiotic fungus Cenococcum geophilum.</title>
        <authorList>
            <consortium name="DOE Joint Genome Institute"/>
            <person name="Peter M."/>
            <person name="Kohler A."/>
            <person name="Ohm R.A."/>
            <person name="Kuo A."/>
            <person name="Krutzmann J."/>
            <person name="Morin E."/>
            <person name="Arend M."/>
            <person name="Barry K.W."/>
            <person name="Binder M."/>
            <person name="Choi C."/>
            <person name="Clum A."/>
            <person name="Copeland A."/>
            <person name="Grisel N."/>
            <person name="Haridas S."/>
            <person name="Kipfer T."/>
            <person name="LaButti K."/>
            <person name="Lindquist E."/>
            <person name="Lipzen A."/>
            <person name="Maire R."/>
            <person name="Meier B."/>
            <person name="Mihaltcheva S."/>
            <person name="Molinier V."/>
            <person name="Murat C."/>
            <person name="Poggeler S."/>
            <person name="Quandt C.A."/>
            <person name="Sperisen C."/>
            <person name="Tritt A."/>
            <person name="Tisserant E."/>
            <person name="Crous P.W."/>
            <person name="Henrissat B."/>
            <person name="Nehls U."/>
            <person name="Egli S."/>
            <person name="Spatafora J.W."/>
            <person name="Grigoriev I.V."/>
            <person name="Martin F.M."/>
        </authorList>
    </citation>
    <scope>NUCLEOTIDE SEQUENCE [LARGE SCALE GENOMIC DNA]</scope>
    <source>
        <strain evidence="1 2">CBS 459.81</strain>
    </source>
</reference>
<keyword evidence="2" id="KW-1185">Reference proteome</keyword>
<accession>A0A8E2DWE6</accession>
<dbReference type="AlphaFoldDB" id="A0A8E2DWE6"/>
<evidence type="ECO:0000313" key="1">
    <source>
        <dbReference type="EMBL" id="OCK73021.1"/>
    </source>
</evidence>
<proteinExistence type="predicted"/>
<protein>
    <recommendedName>
        <fullName evidence="3">F-box domain-containing protein</fullName>
    </recommendedName>
</protein>
<evidence type="ECO:0000313" key="2">
    <source>
        <dbReference type="Proteomes" id="UP000250266"/>
    </source>
</evidence>
<gene>
    <name evidence="1" type="ORF">K432DRAFT_448010</name>
</gene>
<sequence>MEPCFSLQDLHALAGSCKHFRNIFLNTPCHYYNLVLRRTLPAFDDALRAQRASVSAMLHLKNLGYYDYCDDDDFNSILPPAGMALGPIPAVCRFDLDEGEYVNVPTEDDIIKLGETPIASVWEAQRVMQLHKIISSCRRSVGSHPQLNVWFEGVNNWTFDQEERFFRGAYRYWLYGYLFFPGCYLEPFFVEKERILATVPQEFTDSEGYFSFADDRYYTLMEQYPLFIPVIDSDIREERLEFLFDGFIAWLMHNGEQRGVREHARGISAPPSTPYHKGTVYRHVYPPDAHGGMREFLLMHTMMTFLRDISSGPERKLEDETSAVRFPVFDDRRHLCIRIWQTRKNGETPELETYTVRRPPQIADPLGLLRAFRFRNGDSSIHSPIGWPAIEAVVVGLLKYYQVELSEKIAGWCRADYECDGGAVLDLPGADDPFEEIEAKD</sequence>
<organism evidence="1 2">
    <name type="scientific">Lepidopterella palustris CBS 459.81</name>
    <dbReference type="NCBI Taxonomy" id="1314670"/>
    <lineage>
        <taxon>Eukaryota</taxon>
        <taxon>Fungi</taxon>
        <taxon>Dikarya</taxon>
        <taxon>Ascomycota</taxon>
        <taxon>Pezizomycotina</taxon>
        <taxon>Dothideomycetes</taxon>
        <taxon>Pleosporomycetidae</taxon>
        <taxon>Mytilinidiales</taxon>
        <taxon>Argynnaceae</taxon>
        <taxon>Lepidopterella</taxon>
    </lineage>
</organism>
<dbReference type="Proteomes" id="UP000250266">
    <property type="component" value="Unassembled WGS sequence"/>
</dbReference>
<evidence type="ECO:0008006" key="3">
    <source>
        <dbReference type="Google" id="ProtNLM"/>
    </source>
</evidence>
<name>A0A8E2DWE6_9PEZI</name>
<dbReference type="EMBL" id="KV746047">
    <property type="protein sequence ID" value="OCK73021.1"/>
    <property type="molecule type" value="Genomic_DNA"/>
</dbReference>